<dbReference type="EMBL" id="JADBEB010000001">
    <property type="protein sequence ID" value="MBE1491925.1"/>
    <property type="molecule type" value="Genomic_DNA"/>
</dbReference>
<protein>
    <submittedName>
        <fullName evidence="2">Uncharacterized protein</fullName>
    </submittedName>
</protein>
<organism evidence="2 3">
    <name type="scientific">Plantactinospora soyae</name>
    <dbReference type="NCBI Taxonomy" id="1544732"/>
    <lineage>
        <taxon>Bacteria</taxon>
        <taxon>Bacillati</taxon>
        <taxon>Actinomycetota</taxon>
        <taxon>Actinomycetes</taxon>
        <taxon>Micromonosporales</taxon>
        <taxon>Micromonosporaceae</taxon>
        <taxon>Plantactinospora</taxon>
    </lineage>
</organism>
<sequence>MSGTALPVTHRIARGVTLLLVLVSFGVLAVGSGALAWLLGEGAEILERIGSGPQ</sequence>
<keyword evidence="3" id="KW-1185">Reference proteome</keyword>
<comment type="caution">
    <text evidence="2">The sequence shown here is derived from an EMBL/GenBank/DDBJ whole genome shotgun (WGS) entry which is preliminary data.</text>
</comment>
<dbReference type="RefSeq" id="WP_192770908.1">
    <property type="nucleotide sequence ID" value="NZ_JADBEB010000001.1"/>
</dbReference>
<evidence type="ECO:0000313" key="2">
    <source>
        <dbReference type="EMBL" id="MBE1491925.1"/>
    </source>
</evidence>
<evidence type="ECO:0000256" key="1">
    <source>
        <dbReference type="SAM" id="Phobius"/>
    </source>
</evidence>
<feature type="transmembrane region" description="Helical" evidence="1">
    <location>
        <begin position="12"/>
        <end position="39"/>
    </location>
</feature>
<evidence type="ECO:0000313" key="3">
    <source>
        <dbReference type="Proteomes" id="UP000649753"/>
    </source>
</evidence>
<dbReference type="Proteomes" id="UP000649753">
    <property type="component" value="Unassembled WGS sequence"/>
</dbReference>
<accession>A0A927R0S9</accession>
<gene>
    <name evidence="2" type="ORF">H4W31_007563</name>
</gene>
<keyword evidence="1" id="KW-0472">Membrane</keyword>
<keyword evidence="1" id="KW-0812">Transmembrane</keyword>
<proteinExistence type="predicted"/>
<name>A0A927R0S9_9ACTN</name>
<keyword evidence="1" id="KW-1133">Transmembrane helix</keyword>
<reference evidence="2" key="1">
    <citation type="submission" date="2020-10" db="EMBL/GenBank/DDBJ databases">
        <title>Sequencing the genomes of 1000 actinobacteria strains.</title>
        <authorList>
            <person name="Klenk H.-P."/>
        </authorList>
    </citation>
    <scope>NUCLEOTIDE SEQUENCE</scope>
    <source>
        <strain evidence="2">DSM 46832</strain>
    </source>
</reference>
<dbReference type="AlphaFoldDB" id="A0A927R0S9"/>